<evidence type="ECO:0000256" key="3">
    <source>
        <dbReference type="ARBA" id="ARBA00023170"/>
    </source>
</evidence>
<gene>
    <name evidence="4" type="ORF">BV898_04140</name>
</gene>
<dbReference type="Gene3D" id="1.10.565.10">
    <property type="entry name" value="Retinoid X Receptor"/>
    <property type="match status" value="1"/>
</dbReference>
<dbReference type="InterPro" id="IPR035500">
    <property type="entry name" value="NHR-like_dom_sf"/>
</dbReference>
<keyword evidence="3" id="KW-0675">Receptor</keyword>
<dbReference type="AlphaFoldDB" id="A0A1W0X311"/>
<keyword evidence="5" id="KW-1185">Reference proteome</keyword>
<dbReference type="Proteomes" id="UP000192578">
    <property type="component" value="Unassembled WGS sequence"/>
</dbReference>
<protein>
    <submittedName>
        <fullName evidence="4">Uncharacterized protein</fullName>
    </submittedName>
</protein>
<dbReference type="SUPFAM" id="SSF48508">
    <property type="entry name" value="Nuclear receptor ligand-binding domain"/>
    <property type="match status" value="1"/>
</dbReference>
<reference evidence="5" key="1">
    <citation type="submission" date="2017-01" db="EMBL/GenBank/DDBJ databases">
        <title>Comparative genomics of anhydrobiosis in the tardigrade Hypsibius dujardini.</title>
        <authorList>
            <person name="Yoshida Y."/>
            <person name="Koutsovoulos G."/>
            <person name="Laetsch D."/>
            <person name="Stevens L."/>
            <person name="Kumar S."/>
            <person name="Horikawa D."/>
            <person name="Ishino K."/>
            <person name="Komine S."/>
            <person name="Tomita M."/>
            <person name="Blaxter M."/>
            <person name="Arakawa K."/>
        </authorList>
    </citation>
    <scope>NUCLEOTIDE SEQUENCE [LARGE SCALE GENOMIC DNA]</scope>
    <source>
        <strain evidence="5">Z151</strain>
    </source>
</reference>
<keyword evidence="1" id="KW-0805">Transcription regulation</keyword>
<organism evidence="4 5">
    <name type="scientific">Hypsibius exemplaris</name>
    <name type="common">Freshwater tardigrade</name>
    <dbReference type="NCBI Taxonomy" id="2072580"/>
    <lineage>
        <taxon>Eukaryota</taxon>
        <taxon>Metazoa</taxon>
        <taxon>Ecdysozoa</taxon>
        <taxon>Tardigrada</taxon>
        <taxon>Eutardigrada</taxon>
        <taxon>Parachela</taxon>
        <taxon>Hypsibioidea</taxon>
        <taxon>Hypsibiidae</taxon>
        <taxon>Hypsibius</taxon>
    </lineage>
</organism>
<comment type="caution">
    <text evidence="4">The sequence shown here is derived from an EMBL/GenBank/DDBJ whole genome shotgun (WGS) entry which is preliminary data.</text>
</comment>
<evidence type="ECO:0000256" key="1">
    <source>
        <dbReference type="ARBA" id="ARBA00023015"/>
    </source>
</evidence>
<dbReference type="EMBL" id="MTYJ01000020">
    <property type="protein sequence ID" value="OQV21927.1"/>
    <property type="molecule type" value="Genomic_DNA"/>
</dbReference>
<accession>A0A1W0X311</accession>
<evidence type="ECO:0000256" key="2">
    <source>
        <dbReference type="ARBA" id="ARBA00023163"/>
    </source>
</evidence>
<proteinExistence type="predicted"/>
<name>A0A1W0X311_HYPEX</name>
<evidence type="ECO:0000313" key="4">
    <source>
        <dbReference type="EMBL" id="OQV21927.1"/>
    </source>
</evidence>
<keyword evidence="2" id="KW-0804">Transcription</keyword>
<evidence type="ECO:0000313" key="5">
    <source>
        <dbReference type="Proteomes" id="UP000192578"/>
    </source>
</evidence>
<sequence length="343" mass="38535">MESALCKVLGIPAKKGESDRTLHPQCQQQRNAPRIVAFQIGYANMMDKYAARIVQTVQSVELAVDKVFGDQIQAWKSRMDSAQSHKKPKEIRPDASSLTVDNDGLELRHFTSDSLARQLKFAALLPGLEDFDELTKSNVAVGWKWLAFFLIHMSPYATEKETFLMIGPSLEHRLSSKWLRQIAEPELLSYFYSVFVKFRDIGLNQTETYLFLIVTLLEPVKASTGGASAGLSGKKTKSEVLYRHYADVFFYALKSRALGSAESAVVCRKLTEIRESSIRSLRRIHRHYLRNLFNGSIPYRAISSQGPVTVHDALTSSIYSDDLANNLDAVNASCPLTFNSNLF</sequence>